<evidence type="ECO:0000313" key="8">
    <source>
        <dbReference type="EMBL" id="AST49280.1"/>
    </source>
</evidence>
<evidence type="ECO:0000256" key="4">
    <source>
        <dbReference type="ARBA" id="ARBA00022692"/>
    </source>
</evidence>
<reference evidence="8" key="1">
    <citation type="submission" date="2017-08" db="EMBL/GenBank/DDBJ databases">
        <authorList>
            <person name="de Groot N.N."/>
        </authorList>
    </citation>
    <scope>NUCLEOTIDE SEQUENCE</scope>
    <source>
        <strain evidence="8">FRIK2069</strain>
        <plasmid evidence="8">p35K</plasmid>
    </source>
</reference>
<proteinExistence type="inferred from homology"/>
<comment type="subcellular location">
    <subcellularLocation>
        <location evidence="1">Cell membrane</location>
        <topology evidence="1">Multi-pass membrane protein</topology>
    </subcellularLocation>
</comment>
<evidence type="ECO:0000256" key="1">
    <source>
        <dbReference type="ARBA" id="ARBA00004651"/>
    </source>
</evidence>
<dbReference type="Pfam" id="PF02534">
    <property type="entry name" value="T4SS-DNA_transf"/>
    <property type="match status" value="1"/>
</dbReference>
<dbReference type="AlphaFoldDB" id="A0A223HH11"/>
<evidence type="ECO:0000256" key="7">
    <source>
        <dbReference type="SAM" id="Phobius"/>
    </source>
</evidence>
<name>A0A223HH11_ECO57</name>
<dbReference type="SUPFAM" id="SSF52540">
    <property type="entry name" value="P-loop containing nucleoside triphosphate hydrolases"/>
    <property type="match status" value="1"/>
</dbReference>
<dbReference type="RefSeq" id="WP_064261961.1">
    <property type="nucleotide sequence ID" value="NZ_CP015845.2"/>
</dbReference>
<dbReference type="InterPro" id="IPR051539">
    <property type="entry name" value="T4SS-coupling_protein"/>
</dbReference>
<evidence type="ECO:0000256" key="5">
    <source>
        <dbReference type="ARBA" id="ARBA00022989"/>
    </source>
</evidence>
<evidence type="ECO:0000256" key="6">
    <source>
        <dbReference type="ARBA" id="ARBA00023136"/>
    </source>
</evidence>
<accession>A0A223HH11</accession>
<dbReference type="EMBL" id="CP022728">
    <property type="protein sequence ID" value="AST49280.1"/>
    <property type="molecule type" value="Genomic_DNA"/>
</dbReference>
<sequence length="655" mass="74077">MKKKIILVFFLLLILVACLIGGNYLGGYAALKYSGLSIDMLQWNTFNNVITQFSGKPEYKKLVAVTWAGFAAPCAIFIGFVVIVIVGLMPKKVIYGNARLATDMDLAKSTFFPTDKELKEARLKNSKPYCFPPILIGKQFKGRFKNKYIYFFGQQFLILYAPTRSGKGVGIVIPNCVNYPDSMVVLDIKLENWFLSAGYRQNVLGQECFLFAPAGYAENQQEAKKGNIRSHRWNPLDCVNRSDIQRSGDLEKIAAMLIPASDDPIWSDSARKLFCGLALYLLDKERFHLQQKKKGVADVPDVLVSMSAIMKLSVPESGQKLSAWMGTEIDQKEYLSDETKSLFREFMAAPEKTQGSIITNFSSPLSIFKNPITAAATDASDFDVRMVRKKPMSIYLGLTPDALITHSRLVNLFFSMLVNENTKELPEQNPELKYQCLVLLDEFTSMGKSEIIEKGVGFTAGFNLRFVIILQNEGQGKKDDMYGTHGWETFVENSAVVLYYPPKAKNELAKKISEEIGVRDMKIIKKSDSRSGGKGGSSRSRNHEIVSRAVLLPEEIVELRDYKNKMGNMAVREIVMSEYTRPFVANKIIWFEEEEFKKRVDIAKENPVEMPVLFDEEMRNQILEQAKIYSDDISMFSDVMTKPDLETHDLEDVSE</sequence>
<dbReference type="PANTHER" id="PTHR37937">
    <property type="entry name" value="CONJUGATIVE TRANSFER: DNA TRANSPORT"/>
    <property type="match status" value="1"/>
</dbReference>
<dbReference type="Gene3D" id="3.40.50.300">
    <property type="entry name" value="P-loop containing nucleotide triphosphate hydrolases"/>
    <property type="match status" value="1"/>
</dbReference>
<dbReference type="InterPro" id="IPR003688">
    <property type="entry name" value="TraG/VirD4"/>
</dbReference>
<evidence type="ECO:0000256" key="2">
    <source>
        <dbReference type="ARBA" id="ARBA00008806"/>
    </source>
</evidence>
<gene>
    <name evidence="8" type="ORF">A8V30_32405</name>
</gene>
<comment type="similarity">
    <text evidence="2">Belongs to the VirD4/TraG family.</text>
</comment>
<dbReference type="CDD" id="cd01127">
    <property type="entry name" value="TrwB_TraG_TraD_VirD4"/>
    <property type="match status" value="1"/>
</dbReference>
<dbReference type="InterPro" id="IPR027417">
    <property type="entry name" value="P-loop_NTPase"/>
</dbReference>
<geneLocation type="plasmid" evidence="8">
    <name>p35K</name>
</geneLocation>
<keyword evidence="4 7" id="KW-0812">Transmembrane</keyword>
<feature type="transmembrane region" description="Helical" evidence="7">
    <location>
        <begin position="64"/>
        <end position="89"/>
    </location>
</feature>
<keyword evidence="5 7" id="KW-1133">Transmembrane helix</keyword>
<dbReference type="PROSITE" id="PS51257">
    <property type="entry name" value="PROKAR_LIPOPROTEIN"/>
    <property type="match status" value="1"/>
</dbReference>
<dbReference type="PANTHER" id="PTHR37937:SF1">
    <property type="entry name" value="CONJUGATIVE TRANSFER: DNA TRANSPORT"/>
    <property type="match status" value="1"/>
</dbReference>
<organism evidence="8">
    <name type="scientific">Escherichia coli O157:H7</name>
    <dbReference type="NCBI Taxonomy" id="83334"/>
    <lineage>
        <taxon>Bacteria</taxon>
        <taxon>Pseudomonadati</taxon>
        <taxon>Pseudomonadota</taxon>
        <taxon>Gammaproteobacteria</taxon>
        <taxon>Enterobacterales</taxon>
        <taxon>Enterobacteriaceae</taxon>
        <taxon>Escherichia</taxon>
    </lineage>
</organism>
<keyword evidence="8" id="KW-0614">Plasmid</keyword>
<dbReference type="GO" id="GO:0005886">
    <property type="term" value="C:plasma membrane"/>
    <property type="evidence" value="ECO:0007669"/>
    <property type="project" value="UniProtKB-SubCell"/>
</dbReference>
<keyword evidence="6 7" id="KW-0472">Membrane</keyword>
<protein>
    <submittedName>
        <fullName evidence="8">Conjugal transfer protein TraK</fullName>
    </submittedName>
</protein>
<evidence type="ECO:0000256" key="3">
    <source>
        <dbReference type="ARBA" id="ARBA00022475"/>
    </source>
</evidence>
<keyword evidence="3" id="KW-1003">Cell membrane</keyword>